<dbReference type="RefSeq" id="WP_196414335.1">
    <property type="nucleotide sequence ID" value="NZ_JADQTO010000005.1"/>
</dbReference>
<proteinExistence type="predicted"/>
<accession>A0A931G1Q9</accession>
<evidence type="ECO:0000313" key="1">
    <source>
        <dbReference type="EMBL" id="MBG0562574.1"/>
    </source>
</evidence>
<evidence type="ECO:0000313" key="2">
    <source>
        <dbReference type="Proteomes" id="UP000598146"/>
    </source>
</evidence>
<comment type="caution">
    <text evidence="1">The sequence shown here is derived from an EMBL/GenBank/DDBJ whole genome shotgun (WGS) entry which is preliminary data.</text>
</comment>
<reference evidence="1" key="1">
    <citation type="submission" date="2020-11" db="EMBL/GenBank/DDBJ databases">
        <title>Isolation and identification of active actinomycetes.</title>
        <authorList>
            <person name="Sun X."/>
        </authorList>
    </citation>
    <scope>NUCLEOTIDE SEQUENCE</scope>
    <source>
        <strain evidence="1">NEAU-A11</strain>
    </source>
</reference>
<dbReference type="Proteomes" id="UP000598146">
    <property type="component" value="Unassembled WGS sequence"/>
</dbReference>
<protein>
    <submittedName>
        <fullName evidence="1">Uncharacterized protein</fullName>
    </submittedName>
</protein>
<organism evidence="1 2">
    <name type="scientific">Actinoplanes aureus</name>
    <dbReference type="NCBI Taxonomy" id="2792083"/>
    <lineage>
        <taxon>Bacteria</taxon>
        <taxon>Bacillati</taxon>
        <taxon>Actinomycetota</taxon>
        <taxon>Actinomycetes</taxon>
        <taxon>Micromonosporales</taxon>
        <taxon>Micromonosporaceae</taxon>
        <taxon>Actinoplanes</taxon>
    </lineage>
</organism>
<keyword evidence="2" id="KW-1185">Reference proteome</keyword>
<gene>
    <name evidence="1" type="ORF">I4J89_14000</name>
</gene>
<dbReference type="EMBL" id="JADQTO010000005">
    <property type="protein sequence ID" value="MBG0562574.1"/>
    <property type="molecule type" value="Genomic_DNA"/>
</dbReference>
<name>A0A931G1Q9_9ACTN</name>
<dbReference type="AlphaFoldDB" id="A0A931G1Q9"/>
<sequence>MRQPAPHPNWDFAIKLLASIVPGSTGYSPDGIRGHSEEDWSPFDVEHRDMDEVEDELLGYCSDLVGPLVVVNDTSYASYSYRRGPYFVDSSELRDFVKDFGSRVGSYMMDGHVIIVSPVTGIVVMVQDDGFIAKIQGRPVMQVDY</sequence>